<comment type="caution">
    <text evidence="3">The sequence shown here is derived from an EMBL/GenBank/DDBJ whole genome shotgun (WGS) entry which is preliminary data.</text>
</comment>
<dbReference type="SUPFAM" id="SSF50978">
    <property type="entry name" value="WD40 repeat-like"/>
    <property type="match status" value="1"/>
</dbReference>
<reference evidence="3" key="1">
    <citation type="submission" date="2021-04" db="EMBL/GenBank/DDBJ databases">
        <authorList>
            <person name="Chebbi M.A.C M."/>
        </authorList>
    </citation>
    <scope>NUCLEOTIDE SEQUENCE</scope>
</reference>
<gene>
    <name evidence="3" type="ORF">HICCMSTLAB_LOCUS3193</name>
</gene>
<keyword evidence="4" id="KW-1185">Reference proteome</keyword>
<dbReference type="EMBL" id="CAJNRD030001118">
    <property type="protein sequence ID" value="CAG5081100.1"/>
    <property type="molecule type" value="Genomic_DNA"/>
</dbReference>
<evidence type="ECO:0000259" key="2">
    <source>
        <dbReference type="PROSITE" id="PS50181"/>
    </source>
</evidence>
<dbReference type="AlphaFoldDB" id="A0A8J2H7A0"/>
<dbReference type="InterPro" id="IPR001810">
    <property type="entry name" value="F-box_dom"/>
</dbReference>
<name>A0A8J2H7A0_COTCN</name>
<evidence type="ECO:0000313" key="4">
    <source>
        <dbReference type="Proteomes" id="UP000786811"/>
    </source>
</evidence>
<dbReference type="PROSITE" id="PS50181">
    <property type="entry name" value="FBOX"/>
    <property type="match status" value="1"/>
</dbReference>
<feature type="domain" description="F-box" evidence="2">
    <location>
        <begin position="2"/>
        <end position="52"/>
    </location>
</feature>
<proteinExistence type="predicted"/>
<evidence type="ECO:0000313" key="3">
    <source>
        <dbReference type="EMBL" id="CAG5081100.1"/>
    </source>
</evidence>
<dbReference type="Pfam" id="PF00646">
    <property type="entry name" value="F-box"/>
    <property type="match status" value="1"/>
</dbReference>
<sequence length="642" mass="72865">MKHALEIFPREVWEKIFIKLSNKERFKFRYLCQTFYEAIERIITRNKLWGTLFQKNATYWKSQIIAKRFPTVRQKQWRLFFQSVFKQMFLSYQKWKLFGNSNRELDKKSCDFTKNFGDNEVITCFDVWVKILAVGTNNGSIYFYKVDRINHQPIYHTKNQNSVAQIKLWYLGPKELIAVTTSAREQLKFWNVYLKREIVTSEVYYGRNLWFVGLNRRLFVEHEYTITEYKFDLNQIHQGANCQVEIYNDPDAKFLALYSEQDKLQVLMQFGTAAVITIFQIQQNIPVFTQIDDDFFPLRPSTTRVGDDIIVDDDLICEFHISSMNVTILAHAGFLTARVIQAKDTVSVWEVCSIPLAKNEIVTCVFIFADLLLIGLNTGDINVYAIENIKSLLDTALIFKNLRVIKVGSTNKIDDNGFERTLGNPLESAGTSRNVSREIITGSPKTLKATIITDTDTIIPEDTVTPVGEPIVSALKTNSVGEIIISTIEIPQARTLEVTTEAQVFSTAITPITDDVIKILTAKTTAESLIDSTTSIKSTKDDSISTVTPDETTTSTPTTETEVSSTTTPTTNDEISTLTPEINEKSAFVLMTHNELASYGITTTSTPEKIIDAHNGGCSDQTVYFETRNTGILQLVPNQLPQ</sequence>
<dbReference type="Proteomes" id="UP000786811">
    <property type="component" value="Unassembled WGS sequence"/>
</dbReference>
<dbReference type="SUPFAM" id="SSF81383">
    <property type="entry name" value="F-box domain"/>
    <property type="match status" value="1"/>
</dbReference>
<evidence type="ECO:0000256" key="1">
    <source>
        <dbReference type="SAM" id="MobiDB-lite"/>
    </source>
</evidence>
<dbReference type="InterPro" id="IPR036322">
    <property type="entry name" value="WD40_repeat_dom_sf"/>
</dbReference>
<protein>
    <submittedName>
        <fullName evidence="3">Similar to Zan: Zonadhesin (Mus musculus)</fullName>
    </submittedName>
</protein>
<dbReference type="OrthoDB" id="2095648at2759"/>
<feature type="compositionally biased region" description="Low complexity" evidence="1">
    <location>
        <begin position="544"/>
        <end position="575"/>
    </location>
</feature>
<accession>A0A8J2H7A0</accession>
<dbReference type="InterPro" id="IPR036047">
    <property type="entry name" value="F-box-like_dom_sf"/>
</dbReference>
<feature type="region of interest" description="Disordered" evidence="1">
    <location>
        <begin position="538"/>
        <end position="575"/>
    </location>
</feature>
<organism evidence="3 4">
    <name type="scientific">Cotesia congregata</name>
    <name type="common">Parasitoid wasp</name>
    <name type="synonym">Apanteles congregatus</name>
    <dbReference type="NCBI Taxonomy" id="51543"/>
    <lineage>
        <taxon>Eukaryota</taxon>
        <taxon>Metazoa</taxon>
        <taxon>Ecdysozoa</taxon>
        <taxon>Arthropoda</taxon>
        <taxon>Hexapoda</taxon>
        <taxon>Insecta</taxon>
        <taxon>Pterygota</taxon>
        <taxon>Neoptera</taxon>
        <taxon>Endopterygota</taxon>
        <taxon>Hymenoptera</taxon>
        <taxon>Apocrita</taxon>
        <taxon>Ichneumonoidea</taxon>
        <taxon>Braconidae</taxon>
        <taxon>Microgastrinae</taxon>
        <taxon>Cotesia</taxon>
    </lineage>
</organism>